<dbReference type="EMBL" id="AMCI01000551">
    <property type="protein sequence ID" value="EJX08748.1"/>
    <property type="molecule type" value="Genomic_DNA"/>
</dbReference>
<organism evidence="1">
    <name type="scientific">gut metagenome</name>
    <dbReference type="NCBI Taxonomy" id="749906"/>
    <lineage>
        <taxon>unclassified sequences</taxon>
        <taxon>metagenomes</taxon>
        <taxon>organismal metagenomes</taxon>
    </lineage>
</organism>
<reference evidence="1" key="1">
    <citation type="journal article" date="2012" name="PLoS ONE">
        <title>Gene sets for utilization of primary and secondary nutrition supplies in the distal gut of endangered iberian lynx.</title>
        <authorList>
            <person name="Alcaide M."/>
            <person name="Messina E."/>
            <person name="Richter M."/>
            <person name="Bargiela R."/>
            <person name="Peplies J."/>
            <person name="Huws S.A."/>
            <person name="Newbold C.J."/>
            <person name="Golyshin P.N."/>
            <person name="Simon M.A."/>
            <person name="Lopez G."/>
            <person name="Yakimov M.M."/>
            <person name="Ferrer M."/>
        </authorList>
    </citation>
    <scope>NUCLEOTIDE SEQUENCE</scope>
</reference>
<accession>J9GZM1</accession>
<gene>
    <name evidence="1" type="ORF">EVA_03137</name>
</gene>
<evidence type="ECO:0000313" key="1">
    <source>
        <dbReference type="EMBL" id="EJX08748.1"/>
    </source>
</evidence>
<dbReference type="AlphaFoldDB" id="J9GZM1"/>
<sequence length="41" mass="4988">MTNKEIYYLKFFRFTCTIFGLGKEKGKNKKVYTLLFVRTPY</sequence>
<proteinExistence type="predicted"/>
<comment type="caution">
    <text evidence="1">The sequence shown here is derived from an EMBL/GenBank/DDBJ whole genome shotgun (WGS) entry which is preliminary data.</text>
</comment>
<name>J9GZM1_9ZZZZ</name>
<protein>
    <submittedName>
        <fullName evidence="1">Uncharacterized protein</fullName>
    </submittedName>
</protein>